<dbReference type="Proteomes" id="UP000326799">
    <property type="component" value="Unassembled WGS sequence"/>
</dbReference>
<accession>A0A5N6FDK6</accession>
<organism evidence="2 3">
    <name type="scientific">Aspergillus novoparasiticus</name>
    <dbReference type="NCBI Taxonomy" id="986946"/>
    <lineage>
        <taxon>Eukaryota</taxon>
        <taxon>Fungi</taxon>
        <taxon>Dikarya</taxon>
        <taxon>Ascomycota</taxon>
        <taxon>Pezizomycotina</taxon>
        <taxon>Eurotiomycetes</taxon>
        <taxon>Eurotiomycetidae</taxon>
        <taxon>Eurotiales</taxon>
        <taxon>Aspergillaceae</taxon>
        <taxon>Aspergillus</taxon>
        <taxon>Aspergillus subgen. Circumdati</taxon>
    </lineage>
</organism>
<feature type="transmembrane region" description="Helical" evidence="1">
    <location>
        <begin position="41"/>
        <end position="65"/>
    </location>
</feature>
<name>A0A5N6FDK6_9EURO</name>
<protein>
    <submittedName>
        <fullName evidence="2">Uncharacterized protein</fullName>
    </submittedName>
</protein>
<gene>
    <name evidence="2" type="ORF">BDV33DRAFT_197715</name>
</gene>
<dbReference type="EMBL" id="ML733391">
    <property type="protein sequence ID" value="KAB8226724.1"/>
    <property type="molecule type" value="Genomic_DNA"/>
</dbReference>
<keyword evidence="1" id="KW-1133">Transmembrane helix</keyword>
<sequence length="84" mass="8983">MHTDTSKLQQLELSRADEGTIEDYRHSEALTTSSSKVERGYFLSVELIGALIGLSLGTCATYWAFSPVAAVIATTNADIGEDSA</sequence>
<keyword evidence="3" id="KW-1185">Reference proteome</keyword>
<dbReference type="AlphaFoldDB" id="A0A5N6FDK6"/>
<evidence type="ECO:0000313" key="3">
    <source>
        <dbReference type="Proteomes" id="UP000326799"/>
    </source>
</evidence>
<reference evidence="2 3" key="1">
    <citation type="submission" date="2019-04" db="EMBL/GenBank/DDBJ databases">
        <title>Fungal friends and foes A comparative genomics study of 23 Aspergillus species from section Flavi.</title>
        <authorList>
            <consortium name="DOE Joint Genome Institute"/>
            <person name="Kjaerbolling I."/>
            <person name="Vesth T.C."/>
            <person name="Frisvad J.C."/>
            <person name="Nybo J.L."/>
            <person name="Theobald S."/>
            <person name="Kildgaard S."/>
            <person name="Petersen T.I."/>
            <person name="Kuo A."/>
            <person name="Sato A."/>
            <person name="Lyhne E.K."/>
            <person name="Kogle M.E."/>
            <person name="Wiebenga A."/>
            <person name="Kun R.S."/>
            <person name="Lubbers R.J."/>
            <person name="Makela M.R."/>
            <person name="Barry K."/>
            <person name="Chovatia M."/>
            <person name="Clum A."/>
            <person name="Daum C."/>
            <person name="Haridas S."/>
            <person name="He G."/>
            <person name="LaButti K."/>
            <person name="Lipzen A."/>
            <person name="Mondo S."/>
            <person name="Pangilinan J."/>
            <person name="Riley R."/>
            <person name="Salamov A."/>
            <person name="Simmons B.A."/>
            <person name="Magnuson J.K."/>
            <person name="Henrissat B."/>
            <person name="Mortensen U.H."/>
            <person name="Larsen T.O."/>
            <person name="De vries R.P."/>
            <person name="Grigoriev I.V."/>
            <person name="Machida M."/>
            <person name="Baker S.E."/>
            <person name="Andersen M.R."/>
        </authorList>
    </citation>
    <scope>NUCLEOTIDE SEQUENCE [LARGE SCALE GENOMIC DNA]</scope>
    <source>
        <strain evidence="2 3">CBS 126849</strain>
    </source>
</reference>
<keyword evidence="1" id="KW-0472">Membrane</keyword>
<evidence type="ECO:0000313" key="2">
    <source>
        <dbReference type="EMBL" id="KAB8226724.1"/>
    </source>
</evidence>
<evidence type="ECO:0000256" key="1">
    <source>
        <dbReference type="SAM" id="Phobius"/>
    </source>
</evidence>
<proteinExistence type="predicted"/>
<keyword evidence="1" id="KW-0812">Transmembrane</keyword>